<feature type="compositionally biased region" description="Basic and acidic residues" evidence="3">
    <location>
        <begin position="57"/>
        <end position="78"/>
    </location>
</feature>
<organism evidence="4 5">
    <name type="scientific">Sediminibacillus dalangtanensis</name>
    <dbReference type="NCBI Taxonomy" id="2729421"/>
    <lineage>
        <taxon>Bacteria</taxon>
        <taxon>Bacillati</taxon>
        <taxon>Bacillota</taxon>
        <taxon>Bacilli</taxon>
        <taxon>Bacillales</taxon>
        <taxon>Bacillaceae</taxon>
        <taxon>Sediminibacillus</taxon>
    </lineage>
</organism>
<dbReference type="PANTHER" id="PTHR37300:SF1">
    <property type="entry name" value="UPF0291 PROTEIN YNZC"/>
    <property type="match status" value="1"/>
</dbReference>
<gene>
    <name evidence="4" type="ORF">ERJ70_09410</name>
</gene>
<dbReference type="HAMAP" id="MF_01103">
    <property type="entry name" value="UPF0291"/>
    <property type="match status" value="1"/>
</dbReference>
<dbReference type="Proteomes" id="UP000665043">
    <property type="component" value="Chromosome"/>
</dbReference>
<protein>
    <recommendedName>
        <fullName evidence="2">UPF0291 protein ERJ70_09410</fullName>
    </recommendedName>
</protein>
<proteinExistence type="inferred from homology"/>
<evidence type="ECO:0000256" key="3">
    <source>
        <dbReference type="SAM" id="MobiDB-lite"/>
    </source>
</evidence>
<dbReference type="RefSeq" id="WP_209368854.1">
    <property type="nucleotide sequence ID" value="NZ_CP046956.1"/>
</dbReference>
<comment type="subcellular location">
    <subcellularLocation>
        <location evidence="2">Cytoplasm</location>
    </subcellularLocation>
</comment>
<sequence length="78" mass="9171">MLSKDKLNRINVLAKKAKEEGLTAKEKQEQQSLREEYLKNVRKSFKNQFKSMTVVDPEGKDVTPQKVKDLKQREKNNH</sequence>
<dbReference type="EMBL" id="CP046956">
    <property type="protein sequence ID" value="QTM99501.1"/>
    <property type="molecule type" value="Genomic_DNA"/>
</dbReference>
<reference evidence="4 5" key="1">
    <citation type="submission" date="2019-12" db="EMBL/GenBank/DDBJ databases">
        <title>The whole genome sequencing of a strain isolated from a Mars analog, Dalangtan Playa.</title>
        <authorList>
            <person name="Huang T."/>
        </authorList>
    </citation>
    <scope>NUCLEOTIDE SEQUENCE [LARGE SCALE GENOMIC DNA]</scope>
    <source>
        <strain evidence="4 5">DP4-553-S</strain>
    </source>
</reference>
<dbReference type="InterPro" id="IPR009242">
    <property type="entry name" value="DUF896"/>
</dbReference>
<evidence type="ECO:0000256" key="2">
    <source>
        <dbReference type="HAMAP-Rule" id="MF_01103"/>
    </source>
</evidence>
<accession>A0ABX7VRG6</accession>
<feature type="region of interest" description="Disordered" evidence="3">
    <location>
        <begin position="56"/>
        <end position="78"/>
    </location>
</feature>
<dbReference type="Pfam" id="PF05979">
    <property type="entry name" value="DUF896"/>
    <property type="match status" value="1"/>
</dbReference>
<keyword evidence="1 2" id="KW-0963">Cytoplasm</keyword>
<dbReference type="Gene3D" id="1.10.287.540">
    <property type="entry name" value="Helix hairpin bin"/>
    <property type="match status" value="1"/>
</dbReference>
<keyword evidence="5" id="KW-1185">Reference proteome</keyword>
<evidence type="ECO:0000256" key="1">
    <source>
        <dbReference type="ARBA" id="ARBA00022490"/>
    </source>
</evidence>
<name>A0ABX7VRG6_9BACI</name>
<evidence type="ECO:0000313" key="4">
    <source>
        <dbReference type="EMBL" id="QTM99501.1"/>
    </source>
</evidence>
<dbReference type="PANTHER" id="PTHR37300">
    <property type="entry name" value="UPF0291 PROTEIN CBO2609/CLC_2481"/>
    <property type="match status" value="1"/>
</dbReference>
<dbReference type="SUPFAM" id="SSF158221">
    <property type="entry name" value="YnzC-like"/>
    <property type="match status" value="1"/>
</dbReference>
<comment type="similarity">
    <text evidence="2">Belongs to the UPF0291 family.</text>
</comment>
<evidence type="ECO:0000313" key="5">
    <source>
        <dbReference type="Proteomes" id="UP000665043"/>
    </source>
</evidence>